<name>K5WJ76_PHACS</name>
<feature type="transmembrane region" description="Helical" evidence="6">
    <location>
        <begin position="225"/>
        <end position="244"/>
    </location>
</feature>
<feature type="transmembrane region" description="Helical" evidence="6">
    <location>
        <begin position="291"/>
        <end position="308"/>
    </location>
</feature>
<sequence>MPTTLEGGWRWPAPVGGKDDVFGLPHFDPATIAGISVAIAGNVLISFALNCQKLAHRRLELKREQEDDIGDHKSTTKWSSNGTNISSVTIEEDEDEQLSHPDGPASLTATVDESEPLLPHTQSSPTYGAEFAHTAGKSRWFSRIAPWRRDARDNVQSEATTVPVDVVAVRPKSPQREDSGRENGSAHTNESDYLKSKLWWTGFVLMNIGEVGNFISYGFAPASTVAPLGTFALVANCIFAPFMLRERFRKRDVLGVLIAVVGAVTVVLSANPSDAKLDPSALLHALAQKPFIVFSAIYVTAAVILSGLSERQAGQRYVFVDVGLCALFGGFTVLSTKAFSSLLTREGFDVFAQWITYPILVILIGTGVGQIKYLNRALMRFDSKIVVPAQFVTFNLSAIVGSAILYQDFQRASFHQIVTFLYGCGATFVGVFIIAWAHDEPDAGHDEATSENEDVEAMIVDGNSDVPPLDFGALSRRDRPTLVLPENALESVASSPVLRHRRSVVSMIGFSPAQRLLLVHSSPREERSPILHNPDSDASLNSAHRRRTMSLAGEASSPSRHRDRPRAKSTATSREASRDQSRLRVAQSPS</sequence>
<dbReference type="HOGENOM" id="CLU_012349_2_2_1"/>
<dbReference type="GO" id="GO:0016020">
    <property type="term" value="C:membrane"/>
    <property type="evidence" value="ECO:0007669"/>
    <property type="project" value="UniProtKB-SubCell"/>
</dbReference>
<accession>K5WJ76</accession>
<feature type="transmembrane region" description="Helical" evidence="6">
    <location>
        <begin position="317"/>
        <end position="334"/>
    </location>
</feature>
<feature type="region of interest" description="Disordered" evidence="5">
    <location>
        <begin position="549"/>
        <end position="590"/>
    </location>
</feature>
<dbReference type="InParanoid" id="K5WJ76"/>
<proteinExistence type="predicted"/>
<feature type="region of interest" description="Disordered" evidence="5">
    <location>
        <begin position="523"/>
        <end position="542"/>
    </location>
</feature>
<dbReference type="OrthoDB" id="165382at2759"/>
<evidence type="ECO:0000313" key="8">
    <source>
        <dbReference type="Proteomes" id="UP000008370"/>
    </source>
</evidence>
<feature type="transmembrane region" description="Helical" evidence="6">
    <location>
        <begin position="198"/>
        <end position="219"/>
    </location>
</feature>
<reference evidence="7 8" key="1">
    <citation type="journal article" date="2012" name="BMC Genomics">
        <title>Comparative genomics of the white-rot fungi, Phanerochaete carnosa and P. chrysosporium, to elucidate the genetic basis of the distinct wood types they colonize.</title>
        <authorList>
            <person name="Suzuki H."/>
            <person name="MacDonald J."/>
            <person name="Syed K."/>
            <person name="Salamov A."/>
            <person name="Hori C."/>
            <person name="Aerts A."/>
            <person name="Henrissat B."/>
            <person name="Wiebenga A."/>
            <person name="vanKuyk P.A."/>
            <person name="Barry K."/>
            <person name="Lindquist E."/>
            <person name="LaButti K."/>
            <person name="Lapidus A."/>
            <person name="Lucas S."/>
            <person name="Coutinho P."/>
            <person name="Gong Y."/>
            <person name="Samejima M."/>
            <person name="Mahadevan R."/>
            <person name="Abou-Zaid M."/>
            <person name="de Vries R.P."/>
            <person name="Igarashi K."/>
            <person name="Yadav J.S."/>
            <person name="Grigoriev I.V."/>
            <person name="Master E.R."/>
        </authorList>
    </citation>
    <scope>NUCLEOTIDE SEQUENCE [LARGE SCALE GENOMIC DNA]</scope>
    <source>
        <strain evidence="7 8">HHB-10118-sp</strain>
    </source>
</reference>
<dbReference type="Pfam" id="PF05653">
    <property type="entry name" value="Mg_trans_NIPA"/>
    <property type="match status" value="1"/>
</dbReference>
<dbReference type="GeneID" id="18907707"/>
<evidence type="ECO:0000256" key="6">
    <source>
        <dbReference type="SAM" id="Phobius"/>
    </source>
</evidence>
<dbReference type="RefSeq" id="XP_007391996.1">
    <property type="nucleotide sequence ID" value="XM_007391934.1"/>
</dbReference>
<evidence type="ECO:0000256" key="1">
    <source>
        <dbReference type="ARBA" id="ARBA00004141"/>
    </source>
</evidence>
<keyword evidence="4 6" id="KW-0472">Membrane</keyword>
<keyword evidence="2 6" id="KW-0812">Transmembrane</keyword>
<feature type="transmembrane region" description="Helical" evidence="6">
    <location>
        <begin position="354"/>
        <end position="373"/>
    </location>
</feature>
<evidence type="ECO:0000256" key="2">
    <source>
        <dbReference type="ARBA" id="ARBA00022692"/>
    </source>
</evidence>
<keyword evidence="8" id="KW-1185">Reference proteome</keyword>
<evidence type="ECO:0000256" key="3">
    <source>
        <dbReference type="ARBA" id="ARBA00022989"/>
    </source>
</evidence>
<feature type="region of interest" description="Disordered" evidence="5">
    <location>
        <begin position="167"/>
        <end position="188"/>
    </location>
</feature>
<evidence type="ECO:0000313" key="7">
    <source>
        <dbReference type="EMBL" id="EKM59435.1"/>
    </source>
</evidence>
<dbReference type="AlphaFoldDB" id="K5WJ76"/>
<gene>
    <name evidence="7" type="ORF">PHACADRAFT_114187</name>
</gene>
<evidence type="ECO:0000256" key="4">
    <source>
        <dbReference type="ARBA" id="ARBA00023136"/>
    </source>
</evidence>
<protein>
    <submittedName>
        <fullName evidence="7">Uncharacterized protein</fullName>
    </submittedName>
</protein>
<feature type="compositionally biased region" description="Polar residues" evidence="5">
    <location>
        <begin position="76"/>
        <end position="89"/>
    </location>
</feature>
<feature type="transmembrane region" description="Helical" evidence="6">
    <location>
        <begin position="253"/>
        <end position="271"/>
    </location>
</feature>
<comment type="subcellular location">
    <subcellularLocation>
        <location evidence="1">Membrane</location>
        <topology evidence="1">Multi-pass membrane protein</topology>
    </subcellularLocation>
</comment>
<organism evidence="7 8">
    <name type="scientific">Phanerochaete carnosa (strain HHB-10118-sp)</name>
    <name type="common">White-rot fungus</name>
    <name type="synonym">Peniophora carnosa</name>
    <dbReference type="NCBI Taxonomy" id="650164"/>
    <lineage>
        <taxon>Eukaryota</taxon>
        <taxon>Fungi</taxon>
        <taxon>Dikarya</taxon>
        <taxon>Basidiomycota</taxon>
        <taxon>Agaricomycotina</taxon>
        <taxon>Agaricomycetes</taxon>
        <taxon>Polyporales</taxon>
        <taxon>Phanerochaetaceae</taxon>
        <taxon>Phanerochaete</taxon>
    </lineage>
</organism>
<dbReference type="GO" id="GO:0015095">
    <property type="term" value="F:magnesium ion transmembrane transporter activity"/>
    <property type="evidence" value="ECO:0007669"/>
    <property type="project" value="InterPro"/>
</dbReference>
<dbReference type="Proteomes" id="UP000008370">
    <property type="component" value="Unassembled WGS sequence"/>
</dbReference>
<feature type="transmembrane region" description="Helical" evidence="6">
    <location>
        <begin position="385"/>
        <end position="405"/>
    </location>
</feature>
<dbReference type="SUPFAM" id="SSF103481">
    <property type="entry name" value="Multidrug resistance efflux transporter EmrE"/>
    <property type="match status" value="1"/>
</dbReference>
<dbReference type="InterPro" id="IPR037185">
    <property type="entry name" value="EmrE-like"/>
</dbReference>
<dbReference type="InterPro" id="IPR008521">
    <property type="entry name" value="Mg_trans_NIPA"/>
</dbReference>
<feature type="transmembrane region" description="Helical" evidence="6">
    <location>
        <begin position="30"/>
        <end position="49"/>
    </location>
</feature>
<dbReference type="STRING" id="650164.K5WJ76"/>
<keyword evidence="3 6" id="KW-1133">Transmembrane helix</keyword>
<dbReference type="EMBL" id="JH930469">
    <property type="protein sequence ID" value="EKM59435.1"/>
    <property type="molecule type" value="Genomic_DNA"/>
</dbReference>
<feature type="transmembrane region" description="Helical" evidence="6">
    <location>
        <begin position="417"/>
        <end position="437"/>
    </location>
</feature>
<feature type="region of interest" description="Disordered" evidence="5">
    <location>
        <begin position="64"/>
        <end position="128"/>
    </location>
</feature>
<evidence type="ECO:0000256" key="5">
    <source>
        <dbReference type="SAM" id="MobiDB-lite"/>
    </source>
</evidence>
<feature type="compositionally biased region" description="Basic and acidic residues" evidence="5">
    <location>
        <begin position="64"/>
        <end position="74"/>
    </location>
</feature>
<dbReference type="PANTHER" id="PTHR12570:SF65">
    <property type="entry name" value="MAGNESIUM TRANSPORTER NIPA9-RELATED"/>
    <property type="match status" value="1"/>
</dbReference>
<dbReference type="KEGG" id="pco:PHACADRAFT_114187"/>
<dbReference type="PANTHER" id="PTHR12570">
    <property type="match status" value="1"/>
</dbReference>